<dbReference type="Pfam" id="PF05544">
    <property type="entry name" value="Pro_racemase"/>
    <property type="match status" value="1"/>
</dbReference>
<comment type="similarity">
    <text evidence="1">Belongs to the proline racemase family.</text>
</comment>
<dbReference type="NCBIfam" id="NF047722">
    <property type="entry name" value="T3LHypDht"/>
    <property type="match status" value="1"/>
</dbReference>
<evidence type="ECO:0000313" key="3">
    <source>
        <dbReference type="Proteomes" id="UP001652542"/>
    </source>
</evidence>
<dbReference type="Proteomes" id="UP001652542">
    <property type="component" value="Unassembled WGS sequence"/>
</dbReference>
<dbReference type="EMBL" id="JAOWKY010000001">
    <property type="protein sequence ID" value="MCV2867716.1"/>
    <property type="molecule type" value="Genomic_DNA"/>
</dbReference>
<dbReference type="SFLD" id="SFLDS00028">
    <property type="entry name" value="Proline_Racemase"/>
    <property type="match status" value="1"/>
</dbReference>
<gene>
    <name evidence="2" type="ORF">OEW28_03645</name>
</gene>
<evidence type="ECO:0000256" key="1">
    <source>
        <dbReference type="ARBA" id="ARBA00007529"/>
    </source>
</evidence>
<evidence type="ECO:0000313" key="2">
    <source>
        <dbReference type="EMBL" id="MCV2867716.1"/>
    </source>
</evidence>
<dbReference type="InterPro" id="IPR008794">
    <property type="entry name" value="Pro_racemase_fam"/>
</dbReference>
<organism evidence="2 3">
    <name type="scientific">Albidovulum marisflavi</name>
    <dbReference type="NCBI Taxonomy" id="2984159"/>
    <lineage>
        <taxon>Bacteria</taxon>
        <taxon>Pseudomonadati</taxon>
        <taxon>Pseudomonadota</taxon>
        <taxon>Alphaproteobacteria</taxon>
        <taxon>Rhodobacterales</taxon>
        <taxon>Paracoccaceae</taxon>
        <taxon>Albidovulum</taxon>
    </lineage>
</organism>
<dbReference type="Gene3D" id="3.10.310.10">
    <property type="entry name" value="Diaminopimelate Epimerase, Chain A, domain 1"/>
    <property type="match status" value="2"/>
</dbReference>
<protein>
    <submittedName>
        <fullName evidence="2">Proline racemase family protein</fullName>
    </submittedName>
</protein>
<dbReference type="PANTHER" id="PTHR33442">
    <property type="entry name" value="TRANS-3-HYDROXY-L-PROLINE DEHYDRATASE"/>
    <property type="match status" value="1"/>
</dbReference>
<dbReference type="PANTHER" id="PTHR33442:SF5">
    <property type="entry name" value="BIFUNCTIONAL TRANS-3-HYDROXY-L-PROLINE DEHYDRATASE_2-EPIMERASE"/>
    <property type="match status" value="1"/>
</dbReference>
<dbReference type="RefSeq" id="WP_263733354.1">
    <property type="nucleotide sequence ID" value="NZ_JAOWKY010000001.1"/>
</dbReference>
<dbReference type="SUPFAM" id="SSF54506">
    <property type="entry name" value="Diaminopimelate epimerase-like"/>
    <property type="match status" value="1"/>
</dbReference>
<proteinExistence type="inferred from homology"/>
<keyword evidence="3" id="KW-1185">Reference proteome</keyword>
<name>A0ABT2Z9D2_9RHOB</name>
<accession>A0ABT2Z9D2</accession>
<comment type="caution">
    <text evidence="2">The sequence shown here is derived from an EMBL/GenBank/DDBJ whole genome shotgun (WGS) entry which is preliminary data.</text>
</comment>
<sequence length="343" mass="36973">MRTSKVIHTISCHAEGEVGDVIVGGVAPPPGETLWEQRRFIARDENLRQFMLNEPRGGVFRHVNLLVPPKHPEAQMGFIIMEPEDTPPMSGSNSICVSTVLLDAGILPMTEPVTELTLEAPGGLVRVRAECRDGKAERITVRNLPSFADRMGATIEVPGHGTLTVDTAYGGDSFVIVDAASLGFSIREEEAHDIACLGVRITAAANEQLGFSHPEQPDWDHISFCLFAGPLEETENGYGTSSAVAIRPGKIDRSPTGTAVSARMALLHAQGRMREGQTLTSRSIIGSQFTGRIAGLADVADRPAIVPEISGRAWITGTHQHMLDPSDPWPKGYRLSDTWGARG</sequence>
<dbReference type="PIRSF" id="PIRSF029792">
    <property type="entry name" value="Pro_racemase"/>
    <property type="match status" value="1"/>
</dbReference>
<reference evidence="2 3" key="1">
    <citation type="submission" date="2022-10" db="EMBL/GenBank/DDBJ databases">
        <title>Defluviimonas sp. nov., isolated from ocean surface water.</title>
        <authorList>
            <person name="He W."/>
            <person name="Wang L."/>
            <person name="Zhang D.-F."/>
        </authorList>
    </citation>
    <scope>NUCLEOTIDE SEQUENCE [LARGE SCALE GENOMIC DNA]</scope>
    <source>
        <strain evidence="2 3">WL0002</strain>
    </source>
</reference>